<keyword evidence="1" id="KW-0472">Membrane</keyword>
<dbReference type="RefSeq" id="WP_153703385.1">
    <property type="nucleotide sequence ID" value="NZ_WJMX01000020.1"/>
</dbReference>
<evidence type="ECO:0000256" key="1">
    <source>
        <dbReference type="SAM" id="Phobius"/>
    </source>
</evidence>
<organism evidence="2 3">
    <name type="scientific">Limosilactobacillus reuteri</name>
    <name type="common">Lactobacillus reuteri</name>
    <dbReference type="NCBI Taxonomy" id="1598"/>
    <lineage>
        <taxon>Bacteria</taxon>
        <taxon>Bacillati</taxon>
        <taxon>Bacillota</taxon>
        <taxon>Bacilli</taxon>
        <taxon>Lactobacillales</taxon>
        <taxon>Lactobacillaceae</taxon>
        <taxon>Limosilactobacillus</taxon>
    </lineage>
</organism>
<feature type="transmembrane region" description="Helical" evidence="1">
    <location>
        <begin position="315"/>
        <end position="335"/>
    </location>
</feature>
<name>A0A7X2G5I5_LIMRT</name>
<feature type="transmembrane region" description="Helical" evidence="1">
    <location>
        <begin position="31"/>
        <end position="49"/>
    </location>
</feature>
<feature type="transmembrane region" description="Helical" evidence="1">
    <location>
        <begin position="189"/>
        <end position="217"/>
    </location>
</feature>
<gene>
    <name evidence="2" type="ORF">GIX77_09365</name>
</gene>
<keyword evidence="1" id="KW-1133">Transmembrane helix</keyword>
<keyword evidence="1" id="KW-0812">Transmembrane</keyword>
<dbReference type="Proteomes" id="UP000470878">
    <property type="component" value="Unassembled WGS sequence"/>
</dbReference>
<feature type="transmembrane region" description="Helical" evidence="1">
    <location>
        <begin position="121"/>
        <end position="140"/>
    </location>
</feature>
<dbReference type="AlphaFoldDB" id="A0A7X2G5I5"/>
<proteinExistence type="predicted"/>
<feature type="transmembrane region" description="Helical" evidence="1">
    <location>
        <begin position="160"/>
        <end position="177"/>
    </location>
</feature>
<feature type="transmembrane region" description="Helical" evidence="1">
    <location>
        <begin position="56"/>
        <end position="75"/>
    </location>
</feature>
<feature type="transmembrane region" description="Helical" evidence="1">
    <location>
        <begin position="229"/>
        <end position="248"/>
    </location>
</feature>
<evidence type="ECO:0000313" key="2">
    <source>
        <dbReference type="EMBL" id="MRH80968.1"/>
    </source>
</evidence>
<sequence length="393" mass="45085">MKEKSRVNDIFVICYSFLIFNIAFTSILPKVVVNAITLITFTITMLLTIRTITFIFNDIIGLPFMLFLCYILLTVLSTHFNKGGFFSTGATSSTINYIMILITIFLGIIIISAFGKLKSFLLVIFFVELAYCLLNDITFLPNYRAFIASQAYLLNGKFQVAYAHLDLLALYFANIYAKNLKMKKKILYSLIILALIVNLLVNCITGIVGLLLFIIFYFFCSKKLLRQPLFWLVIFIICSSVPFVYQYIIDSTFYQNFVIGSLNRGLTMTGRMNIYKAVPYLMYNHWHWGYGYGTSYAVVNGLISMPNMQNGFMELVVQVGLITTTFFILFVLAVIKSVRFEKNIITLPFLCLVYVYTILSSFEITFSITFFFICMIIYVLSRKGMERNDSLNG</sequence>
<dbReference type="EMBL" id="WJMX01000020">
    <property type="protein sequence ID" value="MRH80968.1"/>
    <property type="molecule type" value="Genomic_DNA"/>
</dbReference>
<reference evidence="2 3" key="1">
    <citation type="submission" date="2019-11" db="EMBL/GenBank/DDBJ databases">
        <title>Draft genome sequence of 12 host-associated Lactobacillus reuteri rodent strains.</title>
        <authorList>
            <person name="Zhang S."/>
            <person name="Ozcam M."/>
            <person name="Van Pijkeren J.P."/>
        </authorList>
    </citation>
    <scope>NUCLEOTIDE SEQUENCE [LARGE SCALE GENOMIC DNA]</scope>
    <source>
        <strain evidence="2 3">CR</strain>
    </source>
</reference>
<comment type="caution">
    <text evidence="2">The sequence shown here is derived from an EMBL/GenBank/DDBJ whole genome shotgun (WGS) entry which is preliminary data.</text>
</comment>
<protein>
    <submittedName>
        <fullName evidence="2">Uncharacterized protein</fullName>
    </submittedName>
</protein>
<evidence type="ECO:0000313" key="3">
    <source>
        <dbReference type="Proteomes" id="UP000470878"/>
    </source>
</evidence>
<feature type="transmembrane region" description="Helical" evidence="1">
    <location>
        <begin position="95"/>
        <end position="114"/>
    </location>
</feature>
<feature type="transmembrane region" description="Helical" evidence="1">
    <location>
        <begin position="7"/>
        <end position="25"/>
    </location>
</feature>
<feature type="transmembrane region" description="Helical" evidence="1">
    <location>
        <begin position="347"/>
        <end position="380"/>
    </location>
</feature>
<accession>A0A7X2G5I5</accession>